<proteinExistence type="predicted"/>
<evidence type="ECO:0000313" key="3">
    <source>
        <dbReference type="EMBL" id="RYJ37962.1"/>
    </source>
</evidence>
<accession>A0A444VWN6</accession>
<dbReference type="AlphaFoldDB" id="A0A444VWN6"/>
<reference evidence="3 4" key="1">
    <citation type="submission" date="2014-12" db="EMBL/GenBank/DDBJ databases">
        <title>Genome sequence of Flavobacterium anhuiense RCM74.</title>
        <authorList>
            <person name="Kim J.F."/>
            <person name="Song J.Y."/>
            <person name="Kwak M.-J."/>
            <person name="Lee S.-W."/>
        </authorList>
    </citation>
    <scope>NUCLEOTIDE SEQUENCE [LARGE SCALE GENOMIC DNA]</scope>
    <source>
        <strain evidence="3 4">RCM74</strain>
    </source>
</reference>
<dbReference type="Proteomes" id="UP000290433">
    <property type="component" value="Unassembled WGS sequence"/>
</dbReference>
<comment type="caution">
    <text evidence="3">The sequence shown here is derived from an EMBL/GenBank/DDBJ whole genome shotgun (WGS) entry which is preliminary data.</text>
</comment>
<feature type="region of interest" description="Disordered" evidence="2">
    <location>
        <begin position="30"/>
        <end position="57"/>
    </location>
</feature>
<keyword evidence="1" id="KW-0175">Coiled coil</keyword>
<name>A0A444VWN6_9FLAO</name>
<evidence type="ECO:0000256" key="1">
    <source>
        <dbReference type="SAM" id="Coils"/>
    </source>
</evidence>
<gene>
    <name evidence="3" type="ORF">NU08_2865</name>
</gene>
<evidence type="ECO:0000256" key="2">
    <source>
        <dbReference type="SAM" id="MobiDB-lite"/>
    </source>
</evidence>
<evidence type="ECO:0000313" key="4">
    <source>
        <dbReference type="Proteomes" id="UP000290433"/>
    </source>
</evidence>
<sequence>MAAEAKAKADMEAEQARLLAEAKAKADAEATEKLKAEEETRRLREEEERQARLAAERAKADAEAAALAAKAKDDTGKAIENLTQSVEGTSNIQTDLLNQFKATVANKQKDLNDLKEENDLSEKGIYREPKPFKSVAAENSQIEALKVQIADANNSMKNEIAKLTNLYNERLKKFPKDDPLNKAYLEKINELKAAQLKMEREGAALIADLERIKTETEIERKRRIKRAAYENDEGRYAQDVASLKRIKETTKLSSTPLKASDFDFGEEQSNMQIIKNIKNSDNGYYLIVAVHNSVEKRDEFLTKAVAAGRSDINFFYNVATSKYYIYYEKYDGLQEATKALDAKGSKPYNGKMAIVKVEN</sequence>
<organism evidence="3 4">
    <name type="scientific">Flavobacterium anhuiense</name>
    <dbReference type="NCBI Taxonomy" id="459526"/>
    <lineage>
        <taxon>Bacteria</taxon>
        <taxon>Pseudomonadati</taxon>
        <taxon>Bacteroidota</taxon>
        <taxon>Flavobacteriia</taxon>
        <taxon>Flavobacteriales</taxon>
        <taxon>Flavobacteriaceae</taxon>
        <taxon>Flavobacterium</taxon>
    </lineage>
</organism>
<dbReference type="OrthoDB" id="1393025at2"/>
<feature type="coiled-coil region" evidence="1">
    <location>
        <begin position="97"/>
        <end position="201"/>
    </location>
</feature>
<protein>
    <submittedName>
        <fullName evidence="3">SprD</fullName>
    </submittedName>
</protein>
<dbReference type="EMBL" id="JUIV01000011">
    <property type="protein sequence ID" value="RYJ37962.1"/>
    <property type="molecule type" value="Genomic_DNA"/>
</dbReference>